<name>K8X9W3_RHOOP</name>
<accession>K8X9W3</accession>
<dbReference type="EMBL" id="AJYC02000110">
    <property type="protein sequence ID" value="EKT78299.1"/>
    <property type="molecule type" value="Genomic_DNA"/>
</dbReference>
<dbReference type="GO" id="GO:0003677">
    <property type="term" value="F:DNA binding"/>
    <property type="evidence" value="ECO:0007669"/>
    <property type="project" value="UniProtKB-KW"/>
</dbReference>
<evidence type="ECO:0000259" key="2">
    <source>
        <dbReference type="Pfam" id="PF23359"/>
    </source>
</evidence>
<gene>
    <name evidence="3" type="ORF">WSS_A33470</name>
</gene>
<reference evidence="3 4" key="1">
    <citation type="journal article" date="2013" name="Genome Announc.">
        <title>Draft Genome Sequence of Rhodococcus opacus Strain M213 Shows a Diverse Catabolic Potential.</title>
        <authorList>
            <person name="Pathak A."/>
            <person name="Green S.J."/>
            <person name="Ogram A."/>
            <person name="Chauhan A."/>
        </authorList>
    </citation>
    <scope>NUCLEOTIDE SEQUENCE [LARGE SCALE GENOMIC DNA]</scope>
    <source>
        <strain evidence="3 4">M213</strain>
    </source>
</reference>
<dbReference type="Gene3D" id="4.10.320.10">
    <property type="entry name" value="E3-binding domain"/>
    <property type="match status" value="1"/>
</dbReference>
<dbReference type="Pfam" id="PF23359">
    <property type="entry name" value="Lsr2_DNA-bd"/>
    <property type="match status" value="1"/>
</dbReference>
<dbReference type="Proteomes" id="UP000005951">
    <property type="component" value="Unassembled WGS sequence"/>
</dbReference>
<dbReference type="GO" id="GO:0016746">
    <property type="term" value="F:acyltransferase activity"/>
    <property type="evidence" value="ECO:0007669"/>
    <property type="project" value="InterPro"/>
</dbReference>
<comment type="caution">
    <text evidence="3">The sequence shown here is derived from an EMBL/GenBank/DDBJ whole genome shotgun (WGS) entry which is preliminary data.</text>
</comment>
<sequence length="51" mass="5688">MVSKAPAKKRSKEIREWSIGEGHEVSSRGRISVEIERAFHEAEAKVPAVVD</sequence>
<organism evidence="3 4">
    <name type="scientific">Rhodococcus opacus M213</name>
    <dbReference type="NCBI Taxonomy" id="1129896"/>
    <lineage>
        <taxon>Bacteria</taxon>
        <taxon>Bacillati</taxon>
        <taxon>Actinomycetota</taxon>
        <taxon>Actinomycetes</taxon>
        <taxon>Mycobacteriales</taxon>
        <taxon>Nocardiaceae</taxon>
        <taxon>Rhodococcus</taxon>
    </lineage>
</organism>
<evidence type="ECO:0000313" key="3">
    <source>
        <dbReference type="EMBL" id="EKT78299.1"/>
    </source>
</evidence>
<evidence type="ECO:0000256" key="1">
    <source>
        <dbReference type="ARBA" id="ARBA00023125"/>
    </source>
</evidence>
<dbReference type="InterPro" id="IPR036625">
    <property type="entry name" value="E3-bd_dom_sf"/>
</dbReference>
<dbReference type="InterPro" id="IPR055370">
    <property type="entry name" value="Lsr2_DNA-bd"/>
</dbReference>
<proteinExistence type="predicted"/>
<evidence type="ECO:0000313" key="4">
    <source>
        <dbReference type="Proteomes" id="UP000005951"/>
    </source>
</evidence>
<dbReference type="AlphaFoldDB" id="K8X9W3"/>
<feature type="domain" description="Lsr2 DNA-binding" evidence="2">
    <location>
        <begin position="7"/>
        <end position="42"/>
    </location>
</feature>
<protein>
    <recommendedName>
        <fullName evidence="2">Lsr2 DNA-binding domain-containing protein</fullName>
    </recommendedName>
</protein>
<keyword evidence="1" id="KW-0238">DNA-binding</keyword>